<proteinExistence type="predicted"/>
<dbReference type="RefSeq" id="WP_378256581.1">
    <property type="nucleotide sequence ID" value="NZ_JBHSJV010000001.1"/>
</dbReference>
<dbReference type="PANTHER" id="PTHR46438">
    <property type="entry name" value="ALPHA/BETA-HYDROLASES SUPERFAMILY PROTEIN"/>
    <property type="match status" value="1"/>
</dbReference>
<dbReference type="GO" id="GO:0016787">
    <property type="term" value="F:hydrolase activity"/>
    <property type="evidence" value="ECO:0007669"/>
    <property type="project" value="UniProtKB-KW"/>
</dbReference>
<dbReference type="Gene3D" id="3.40.50.1820">
    <property type="entry name" value="alpha/beta hydrolase"/>
    <property type="match status" value="1"/>
</dbReference>
<comment type="caution">
    <text evidence="2">The sequence shown here is derived from an EMBL/GenBank/DDBJ whole genome shotgun (WGS) entry which is preliminary data.</text>
</comment>
<dbReference type="InterPro" id="IPR029058">
    <property type="entry name" value="AB_hydrolase_fold"/>
</dbReference>
<keyword evidence="2" id="KW-0378">Hydrolase</keyword>
<organism evidence="2 3">
    <name type="scientific">Aquimarina hainanensis</name>
    <dbReference type="NCBI Taxonomy" id="1578017"/>
    <lineage>
        <taxon>Bacteria</taxon>
        <taxon>Pseudomonadati</taxon>
        <taxon>Bacteroidota</taxon>
        <taxon>Flavobacteriia</taxon>
        <taxon>Flavobacteriales</taxon>
        <taxon>Flavobacteriaceae</taxon>
        <taxon>Aquimarina</taxon>
    </lineage>
</organism>
<evidence type="ECO:0000313" key="3">
    <source>
        <dbReference type="Proteomes" id="UP001597459"/>
    </source>
</evidence>
<evidence type="ECO:0000313" key="2">
    <source>
        <dbReference type="EMBL" id="MFD2591093.1"/>
    </source>
</evidence>
<evidence type="ECO:0000259" key="1">
    <source>
        <dbReference type="Pfam" id="PF00561"/>
    </source>
</evidence>
<dbReference type="PANTHER" id="PTHR46438:SF11">
    <property type="entry name" value="LIPASE-RELATED"/>
    <property type="match status" value="1"/>
</dbReference>
<name>A0ABW5N952_9FLAO</name>
<gene>
    <name evidence="2" type="ORF">ACFSTE_09645</name>
</gene>
<sequence length="288" mass="33472">MNKHIKKALPLLVGKYLELLFFFNKQKALVQAFTFFCTPRKGRILPEQEHFLEEAFDDILHIEDLKIQSYSWPNHNKETILLVHGWESNTYRWKPLIELLHAQGYTILSLDAPAHGYSSGKQFNIPLYAACMDLIIQKHKPTYIIGHSIGGMTTLYSQYKFSYPFIQKIIALAPPSELQGLLSHFQNTLKLSDKFIKELNTYFKREFGFFSHEFSIANYVKDIDTPGLLIHDAYDDITPYSEALKISKSWKGVSFITTQNYGHSLFFEEVNEMILHFLKNEHSHNSNT</sequence>
<dbReference type="Pfam" id="PF00561">
    <property type="entry name" value="Abhydrolase_1"/>
    <property type="match status" value="1"/>
</dbReference>
<feature type="domain" description="AB hydrolase-1" evidence="1">
    <location>
        <begin position="79"/>
        <end position="174"/>
    </location>
</feature>
<protein>
    <submittedName>
        <fullName evidence="2">Alpha/beta hydrolase</fullName>
    </submittedName>
</protein>
<accession>A0ABW5N952</accession>
<dbReference type="InterPro" id="IPR000073">
    <property type="entry name" value="AB_hydrolase_1"/>
</dbReference>
<dbReference type="Proteomes" id="UP001597459">
    <property type="component" value="Unassembled WGS sequence"/>
</dbReference>
<reference evidence="3" key="1">
    <citation type="journal article" date="2019" name="Int. J. Syst. Evol. Microbiol.">
        <title>The Global Catalogue of Microorganisms (GCM) 10K type strain sequencing project: providing services to taxonomists for standard genome sequencing and annotation.</title>
        <authorList>
            <consortium name="The Broad Institute Genomics Platform"/>
            <consortium name="The Broad Institute Genome Sequencing Center for Infectious Disease"/>
            <person name="Wu L."/>
            <person name="Ma J."/>
        </authorList>
    </citation>
    <scope>NUCLEOTIDE SEQUENCE [LARGE SCALE GENOMIC DNA]</scope>
    <source>
        <strain evidence="3">KCTC 42423</strain>
    </source>
</reference>
<keyword evidence="3" id="KW-1185">Reference proteome</keyword>
<dbReference type="SUPFAM" id="SSF53474">
    <property type="entry name" value="alpha/beta-Hydrolases"/>
    <property type="match status" value="1"/>
</dbReference>
<dbReference type="EMBL" id="JBHULX010000017">
    <property type="protein sequence ID" value="MFD2591093.1"/>
    <property type="molecule type" value="Genomic_DNA"/>
</dbReference>